<dbReference type="STRING" id="873513.HMPREF6485_0095"/>
<organism evidence="1 2">
    <name type="scientific">Segatella buccae ATCC 33574</name>
    <dbReference type="NCBI Taxonomy" id="873513"/>
    <lineage>
        <taxon>Bacteria</taxon>
        <taxon>Pseudomonadati</taxon>
        <taxon>Bacteroidota</taxon>
        <taxon>Bacteroidia</taxon>
        <taxon>Bacteroidales</taxon>
        <taxon>Prevotellaceae</taxon>
        <taxon>Segatella</taxon>
    </lineage>
</organism>
<dbReference type="EMBL" id="AEPD01000005">
    <property type="protein sequence ID" value="EFU31993.1"/>
    <property type="molecule type" value="Genomic_DNA"/>
</dbReference>
<evidence type="ECO:0000313" key="1">
    <source>
        <dbReference type="EMBL" id="EFU31993.1"/>
    </source>
</evidence>
<evidence type="ECO:0000313" key="2">
    <source>
        <dbReference type="Proteomes" id="UP000003112"/>
    </source>
</evidence>
<name>E6K3B0_9BACT</name>
<comment type="caution">
    <text evidence="1">The sequence shown here is derived from an EMBL/GenBank/DDBJ whole genome shotgun (WGS) entry which is preliminary data.</text>
</comment>
<dbReference type="AlphaFoldDB" id="E6K3B0"/>
<dbReference type="HOGENOM" id="CLU_2736646_0_0_10"/>
<reference evidence="1 2" key="1">
    <citation type="submission" date="2010-10" db="EMBL/GenBank/DDBJ databases">
        <authorList>
            <person name="Muzny D."/>
            <person name="Qin X."/>
            <person name="Deng J."/>
            <person name="Jiang H."/>
            <person name="Liu Y."/>
            <person name="Qu J."/>
            <person name="Song X.-Z."/>
            <person name="Zhang L."/>
            <person name="Thornton R."/>
            <person name="Coyle M."/>
            <person name="Francisco L."/>
            <person name="Jackson L."/>
            <person name="Javaid M."/>
            <person name="Korchina V."/>
            <person name="Kovar C."/>
            <person name="Mata R."/>
            <person name="Mathew T."/>
            <person name="Ngo R."/>
            <person name="Nguyen L."/>
            <person name="Nguyen N."/>
            <person name="Okwuonu G."/>
            <person name="Ongeri F."/>
            <person name="Pham C."/>
            <person name="Simmons D."/>
            <person name="Wilczek-Boney K."/>
            <person name="Hale W."/>
            <person name="Jakkamsetti A."/>
            <person name="Pham P."/>
            <person name="Ruth R."/>
            <person name="San Lucas F."/>
            <person name="Warren J."/>
            <person name="Zhang J."/>
            <person name="Zhao Z."/>
            <person name="Zhou C."/>
            <person name="Zhu D."/>
            <person name="Lee S."/>
            <person name="Bess C."/>
            <person name="Blankenburg K."/>
            <person name="Forbes L."/>
            <person name="Fu Q."/>
            <person name="Gubbala S."/>
            <person name="Hirani K."/>
            <person name="Jayaseelan J.C."/>
            <person name="Lara F."/>
            <person name="Munidasa M."/>
            <person name="Palculict T."/>
            <person name="Patil S."/>
            <person name="Pu L.-L."/>
            <person name="Saada N."/>
            <person name="Tang L."/>
            <person name="Weissenberger G."/>
            <person name="Zhu Y."/>
            <person name="Hemphill L."/>
            <person name="Shang Y."/>
            <person name="Youmans B."/>
            <person name="Ayvaz T."/>
            <person name="Ross M."/>
            <person name="Santibanez J."/>
            <person name="Aqrawi P."/>
            <person name="Gross S."/>
            <person name="Joshi V."/>
            <person name="Fowler G."/>
            <person name="Nazareth L."/>
            <person name="Reid J."/>
            <person name="Worley K."/>
            <person name="Petrosino J."/>
            <person name="Highlander S."/>
            <person name="Gibbs R."/>
        </authorList>
    </citation>
    <scope>NUCLEOTIDE SEQUENCE [LARGE SCALE GENOMIC DNA]</scope>
    <source>
        <strain evidence="1 2">ATCC 33574</strain>
    </source>
</reference>
<keyword evidence="2" id="KW-1185">Reference proteome</keyword>
<proteinExistence type="predicted"/>
<accession>E6K3B0</accession>
<gene>
    <name evidence="1" type="ORF">HMPREF6485_0095</name>
</gene>
<sequence length="71" mass="8336">MSFHHLSNKSFFIPPYYISFRHPPAFFHLHGKRQNGPCANRKFLLFAVSAFSHWAFESKDNKKNRQAVGIK</sequence>
<protein>
    <submittedName>
        <fullName evidence="1">Uncharacterized protein</fullName>
    </submittedName>
</protein>
<dbReference type="Proteomes" id="UP000003112">
    <property type="component" value="Unassembled WGS sequence"/>
</dbReference>